<protein>
    <recommendedName>
        <fullName evidence="2">Winged helix-turn helix domain-containing protein</fullName>
    </recommendedName>
</protein>
<sequence>MGVGEEGFLYPIDRLLHERGFALHIPRPRHRGVDAAAQEAFKKPFRRGPADQGGGAEGEASGLR</sequence>
<dbReference type="EMBL" id="DTCX01000037">
    <property type="protein sequence ID" value="HGL49115.1"/>
    <property type="molecule type" value="Genomic_DNA"/>
</dbReference>
<feature type="region of interest" description="Disordered" evidence="1">
    <location>
        <begin position="41"/>
        <end position="64"/>
    </location>
</feature>
<gene>
    <name evidence="3" type="ORF">ENU54_00640</name>
</gene>
<comment type="caution">
    <text evidence="3">The sequence shown here is derived from an EMBL/GenBank/DDBJ whole genome shotgun (WGS) entry which is preliminary data.</text>
</comment>
<proteinExistence type="predicted"/>
<dbReference type="InterPro" id="IPR025959">
    <property type="entry name" value="Winged_HTH_dom"/>
</dbReference>
<name>A0A7V4A047_9DEIN</name>
<organism evidence="3">
    <name type="scientific">Thermus tengchongensis</name>
    <dbReference type="NCBI Taxonomy" id="1214928"/>
    <lineage>
        <taxon>Bacteria</taxon>
        <taxon>Thermotogati</taxon>
        <taxon>Deinococcota</taxon>
        <taxon>Deinococci</taxon>
        <taxon>Thermales</taxon>
        <taxon>Thermaceae</taxon>
        <taxon>Thermus</taxon>
    </lineage>
</organism>
<evidence type="ECO:0000256" key="1">
    <source>
        <dbReference type="SAM" id="MobiDB-lite"/>
    </source>
</evidence>
<dbReference type="AlphaFoldDB" id="A0A7V4A047"/>
<reference evidence="3" key="1">
    <citation type="journal article" date="2020" name="mSystems">
        <title>Genome- and Community-Level Interaction Insights into Carbon Utilization and Element Cycling Functions of Hydrothermarchaeota in Hydrothermal Sediment.</title>
        <authorList>
            <person name="Zhou Z."/>
            <person name="Liu Y."/>
            <person name="Xu W."/>
            <person name="Pan J."/>
            <person name="Luo Z.H."/>
            <person name="Li M."/>
        </authorList>
    </citation>
    <scope>NUCLEOTIDE SEQUENCE [LARGE SCALE GENOMIC DNA]</scope>
    <source>
        <strain evidence="3">SpSt-679</strain>
    </source>
</reference>
<dbReference type="Pfam" id="PF13592">
    <property type="entry name" value="HTH_33"/>
    <property type="match status" value="1"/>
</dbReference>
<evidence type="ECO:0000313" key="3">
    <source>
        <dbReference type="EMBL" id="HGL49115.1"/>
    </source>
</evidence>
<accession>A0A7V4A047</accession>
<evidence type="ECO:0000259" key="2">
    <source>
        <dbReference type="Pfam" id="PF13592"/>
    </source>
</evidence>
<feature type="domain" description="Winged helix-turn helix" evidence="2">
    <location>
        <begin position="13"/>
        <end position="44"/>
    </location>
</feature>